<evidence type="ECO:0000313" key="4">
    <source>
        <dbReference type="RefSeq" id="XP_002731758.1"/>
    </source>
</evidence>
<dbReference type="PANTHER" id="PTHR20837">
    <property type="entry name" value="CENTROSOMAL PROTEIN-RELATED"/>
    <property type="match status" value="1"/>
</dbReference>
<dbReference type="Proteomes" id="UP000694865">
    <property type="component" value="Unplaced"/>
</dbReference>
<dbReference type="Gene3D" id="2.60.40.150">
    <property type="entry name" value="C2 domain"/>
    <property type="match status" value="1"/>
</dbReference>
<protein>
    <submittedName>
        <fullName evidence="4">Coiled-coil and C2 domain-containing protein 2A-like</fullName>
    </submittedName>
</protein>
<evidence type="ECO:0000259" key="2">
    <source>
        <dbReference type="Pfam" id="PF24656"/>
    </source>
</evidence>
<feature type="non-terminal residue" evidence="4">
    <location>
        <position position="1"/>
    </location>
</feature>
<evidence type="ECO:0000313" key="3">
    <source>
        <dbReference type="Proteomes" id="UP000694865"/>
    </source>
</evidence>
<feature type="domain" description="CEP76/DRC7 peptidase-like" evidence="2">
    <location>
        <begin position="552"/>
        <end position="669"/>
    </location>
</feature>
<dbReference type="InterPro" id="IPR052434">
    <property type="entry name" value="Tectonic-like_complex_comp"/>
</dbReference>
<dbReference type="GeneID" id="100369120"/>
<feature type="domain" description="Centrosomal protein of 76 kDa C-terminal" evidence="1">
    <location>
        <begin position="698"/>
        <end position="820"/>
    </location>
</feature>
<sequence length="824" mass="93521">HAFKIGDENNAQEYTLLTSGSLMSSVSWGVGDDGSPLIPPISQTTAYSMGAVKQYDALAAIGATGMVDMEKLSQWITESKLDPNDPANAALLHMIKSVSGTDAYGKSVKLPSYFRLEQLQQEFNFATDDEIAESKRFKLIELRQKEVAEFRNYTQIPIKEKEIPADVFLEYEKKKKAEEELAVGDDKDPHRAAVARFLGKVREQVMARFRAAQHQYTWLDVVAEEPVPNITLLSANLLKLAEPRRPLKPTRKERKVVTAQSLGQADVKVLVNIERAFDIPVRKESLTLTELTTAITVRPFVECVFQRNTKQTSVGEGPNPNWSEELCMSFKAPNNDYSSTSLQTCKDLLYVNLFDEVVVDMLDDDRQRATNVHQRLERKWLGSLKIPFSTVYFQGQIEGNFRLEAPPILLGYQRAGPLSAATTVPSPYGGAPSKVESDSTYLQLFITIEPALSTPDPVKEKFDTTEDEKLLNFADVFADGIQKKHPKREIITTVMDINAKSVFVTRYFKPLKPPDEVLNMESNPLKQAEAIARFVSLIPSVSDSVEFPGMCDIWSTCDQFLQMLQGDEEEHAVLLCNYFLHIGKKTWLLVGSAIPEGATTYVLTKENDTTFLIWNASTGEHYPQYDNFCPFKSVGCLINKDNIWANIQPNDEPYRVDFDVSKSSMWRPLFSKGYSNPNLTSVQVDELRYYPTDKGYVAELTDKIEKKLREKLMEWRPRHITRFNRYCTQIFRNLLRKLELQKGKVTIEEHRAELDQVLGSYTMCGFPLNLTYTEMLPIIDTVYSTGVHVNESPDVEFALAVHIHPYPNNILSVWIYIAAVTRKR</sequence>
<reference evidence="4" key="1">
    <citation type="submission" date="2025-08" db="UniProtKB">
        <authorList>
            <consortium name="RefSeq"/>
        </authorList>
    </citation>
    <scope>IDENTIFICATION</scope>
    <source>
        <tissue evidence="4">Testes</tissue>
    </source>
</reference>
<dbReference type="PANTHER" id="PTHR20837:SF0">
    <property type="entry name" value="COILED-COIL AND C2 DOMAIN-CONTAINING PROTEIN 2A"/>
    <property type="match status" value="1"/>
</dbReference>
<dbReference type="InterPro" id="IPR056288">
    <property type="entry name" value="CEP76_C"/>
</dbReference>
<name>A0ABM0GKB5_SACKO</name>
<accession>A0ABM0GKB5</accession>
<proteinExistence type="predicted"/>
<evidence type="ECO:0000259" key="1">
    <source>
        <dbReference type="Pfam" id="PF24652"/>
    </source>
</evidence>
<organism evidence="3 4">
    <name type="scientific">Saccoglossus kowalevskii</name>
    <name type="common">Acorn worm</name>
    <dbReference type="NCBI Taxonomy" id="10224"/>
    <lineage>
        <taxon>Eukaryota</taxon>
        <taxon>Metazoa</taxon>
        <taxon>Hemichordata</taxon>
        <taxon>Enteropneusta</taxon>
        <taxon>Harrimaniidae</taxon>
        <taxon>Saccoglossus</taxon>
    </lineage>
</organism>
<dbReference type="InterPro" id="IPR056290">
    <property type="entry name" value="CEPT76/DRC7_peptidase-like_dom"/>
</dbReference>
<keyword evidence="3" id="KW-1185">Reference proteome</keyword>
<dbReference type="InterPro" id="IPR035892">
    <property type="entry name" value="C2_domain_sf"/>
</dbReference>
<dbReference type="Pfam" id="PF24656">
    <property type="entry name" value="CEPT76_peptidase"/>
    <property type="match status" value="1"/>
</dbReference>
<gene>
    <name evidence="4" type="primary">LOC100369120</name>
</gene>
<dbReference type="RefSeq" id="XP_002731758.1">
    <property type="nucleotide sequence ID" value="XM_002731712.2"/>
</dbReference>
<dbReference type="Pfam" id="PF24652">
    <property type="entry name" value="CEP76_C"/>
    <property type="match status" value="1"/>
</dbReference>